<dbReference type="GO" id="GO:0004497">
    <property type="term" value="F:monooxygenase activity"/>
    <property type="evidence" value="ECO:0007669"/>
    <property type="project" value="UniProtKB-ARBA"/>
</dbReference>
<evidence type="ECO:0000313" key="10">
    <source>
        <dbReference type="Proteomes" id="UP000008363"/>
    </source>
</evidence>
<dbReference type="GO" id="GO:0051537">
    <property type="term" value="F:2 iron, 2 sulfur cluster binding"/>
    <property type="evidence" value="ECO:0007669"/>
    <property type="project" value="UniProtKB-KW"/>
</dbReference>
<keyword evidence="10" id="KW-1185">Reference proteome</keyword>
<sequence length="311" mass="32344">MEEPGATEGVAMPDRSTHDVDDGRWRAAGDRIETLLDASSVNGAAARDRAEALVREVAELYGAGLERIVALLDPQVTEALVADELLASLLLVHGLHPHDVRTRVESAIDRVRPYLGSHGGDVAVVGVSDGVVRLELSGSCRTCPSSSVTLELAVEEAVRAAAPEVSAIEVVTADRAPSGLIAADSLFDTVHSRSGTRGSWEPVPQVADLESGDVGGFSVGGVPIFVCRLGDDWYAYHDRCPNCGHSLAGVVVEVDGDAPDGTAILSCPTCATRYDAVHAGRGLDGDAHLDPLPLLTRDGSPVIAVPAGAVR</sequence>
<evidence type="ECO:0000256" key="7">
    <source>
        <dbReference type="SAM" id="MobiDB-lite"/>
    </source>
</evidence>
<dbReference type="eggNOG" id="COG0694">
    <property type="taxonomic scope" value="Bacteria"/>
</dbReference>
<dbReference type="PANTHER" id="PTHR11178">
    <property type="entry name" value="IRON-SULFUR CLUSTER SCAFFOLD PROTEIN NFU-RELATED"/>
    <property type="match status" value="1"/>
</dbReference>
<proteinExistence type="inferred from homology"/>
<accession>K6WXX4</accession>
<dbReference type="Pfam" id="PF00355">
    <property type="entry name" value="Rieske"/>
    <property type="match status" value="1"/>
</dbReference>
<name>K6WXX4_9ACTN</name>
<gene>
    <name evidence="9" type="ORF">GORHZ_130_00170</name>
</gene>
<dbReference type="PROSITE" id="PS51296">
    <property type="entry name" value="RIESKE"/>
    <property type="match status" value="1"/>
</dbReference>
<evidence type="ECO:0000256" key="2">
    <source>
        <dbReference type="ARBA" id="ARBA00022714"/>
    </source>
</evidence>
<keyword evidence="3" id="KW-0479">Metal-binding</keyword>
<comment type="similarity">
    <text evidence="1">Belongs to the NifU family.</text>
</comment>
<dbReference type="PANTHER" id="PTHR11178:SF1">
    <property type="entry name" value="NFU1 IRON-SULFUR CLUSTER SCAFFOLD HOMOLOG, MITOCHONDRIAL"/>
    <property type="match status" value="1"/>
</dbReference>
<reference evidence="9 10" key="1">
    <citation type="submission" date="2012-08" db="EMBL/GenBank/DDBJ databases">
        <title>Whole genome shotgun sequence of Gordonia rhizosphera NBRC 16068.</title>
        <authorList>
            <person name="Takarada H."/>
            <person name="Isaki S."/>
            <person name="Hosoyama A."/>
            <person name="Tsuchikane K."/>
            <person name="Katsumata H."/>
            <person name="Baba S."/>
            <person name="Ohji S."/>
            <person name="Yamazaki S."/>
            <person name="Fujita N."/>
        </authorList>
    </citation>
    <scope>NUCLEOTIDE SEQUENCE [LARGE SCALE GENOMIC DNA]</scope>
    <source>
        <strain evidence="9 10">NBRC 16068</strain>
    </source>
</reference>
<dbReference type="AlphaFoldDB" id="K6WXX4"/>
<dbReference type="eggNOG" id="COG2146">
    <property type="taxonomic scope" value="Bacteria"/>
</dbReference>
<keyword evidence="2" id="KW-0001">2Fe-2S</keyword>
<dbReference type="Pfam" id="PF01106">
    <property type="entry name" value="NifU"/>
    <property type="match status" value="1"/>
</dbReference>
<protein>
    <recommendedName>
        <fullName evidence="8">Rieske domain-containing protein</fullName>
    </recommendedName>
</protein>
<organism evidence="9 10">
    <name type="scientific">Gordonia rhizosphera NBRC 16068</name>
    <dbReference type="NCBI Taxonomy" id="1108045"/>
    <lineage>
        <taxon>Bacteria</taxon>
        <taxon>Bacillati</taxon>
        <taxon>Actinomycetota</taxon>
        <taxon>Actinomycetes</taxon>
        <taxon>Mycobacteriales</taxon>
        <taxon>Gordoniaceae</taxon>
        <taxon>Gordonia</taxon>
    </lineage>
</organism>
<dbReference type="Gene3D" id="3.30.300.130">
    <property type="entry name" value="Fe-S cluster assembly (FSCA)"/>
    <property type="match status" value="1"/>
</dbReference>
<dbReference type="GO" id="GO:0005506">
    <property type="term" value="F:iron ion binding"/>
    <property type="evidence" value="ECO:0007669"/>
    <property type="project" value="InterPro"/>
</dbReference>
<evidence type="ECO:0000256" key="1">
    <source>
        <dbReference type="ARBA" id="ARBA00006420"/>
    </source>
</evidence>
<dbReference type="GO" id="GO:0016705">
    <property type="term" value="F:oxidoreductase activity, acting on paired donors, with incorporation or reduction of molecular oxygen"/>
    <property type="evidence" value="ECO:0007669"/>
    <property type="project" value="UniProtKB-ARBA"/>
</dbReference>
<feature type="region of interest" description="Disordered" evidence="7">
    <location>
        <begin position="1"/>
        <end position="22"/>
    </location>
</feature>
<keyword evidence="4" id="KW-0408">Iron</keyword>
<dbReference type="InterPro" id="IPR034904">
    <property type="entry name" value="FSCA_dom_sf"/>
</dbReference>
<dbReference type="SUPFAM" id="SSF117916">
    <property type="entry name" value="Fe-S cluster assembly (FSCA) domain-like"/>
    <property type="match status" value="1"/>
</dbReference>
<evidence type="ECO:0000256" key="4">
    <source>
        <dbReference type="ARBA" id="ARBA00023004"/>
    </source>
</evidence>
<evidence type="ECO:0000259" key="8">
    <source>
        <dbReference type="PROSITE" id="PS51296"/>
    </source>
</evidence>
<dbReference type="Proteomes" id="UP000008363">
    <property type="component" value="Unassembled WGS sequence"/>
</dbReference>
<dbReference type="STRING" id="1108045.GORHZ_130_00170"/>
<dbReference type="EMBL" id="BAHC01000130">
    <property type="protein sequence ID" value="GAB91394.1"/>
    <property type="molecule type" value="Genomic_DNA"/>
</dbReference>
<dbReference type="GO" id="GO:0016226">
    <property type="term" value="P:iron-sulfur cluster assembly"/>
    <property type="evidence" value="ECO:0007669"/>
    <property type="project" value="InterPro"/>
</dbReference>
<keyword evidence="5" id="KW-0411">Iron-sulfur</keyword>
<evidence type="ECO:0000256" key="3">
    <source>
        <dbReference type="ARBA" id="ARBA00022723"/>
    </source>
</evidence>
<dbReference type="InterPro" id="IPR036922">
    <property type="entry name" value="Rieske_2Fe-2S_sf"/>
</dbReference>
<dbReference type="SUPFAM" id="SSF50022">
    <property type="entry name" value="ISP domain"/>
    <property type="match status" value="1"/>
</dbReference>
<evidence type="ECO:0000256" key="5">
    <source>
        <dbReference type="ARBA" id="ARBA00023014"/>
    </source>
</evidence>
<dbReference type="Gene3D" id="2.102.10.10">
    <property type="entry name" value="Rieske [2Fe-2S] iron-sulphur domain"/>
    <property type="match status" value="1"/>
</dbReference>
<evidence type="ECO:0000256" key="6">
    <source>
        <dbReference type="ARBA" id="ARBA00049958"/>
    </source>
</evidence>
<feature type="domain" description="Rieske" evidence="8">
    <location>
        <begin position="200"/>
        <end position="303"/>
    </location>
</feature>
<dbReference type="InterPro" id="IPR017941">
    <property type="entry name" value="Rieske_2Fe-2S"/>
</dbReference>
<comment type="caution">
    <text evidence="9">The sequence shown here is derived from an EMBL/GenBank/DDBJ whole genome shotgun (WGS) entry which is preliminary data.</text>
</comment>
<evidence type="ECO:0000313" key="9">
    <source>
        <dbReference type="EMBL" id="GAB91394.1"/>
    </source>
</evidence>
<comment type="function">
    <text evidence="6">May be involved in the formation or repair of [Fe-S] clusters present in iron-sulfur proteins.</text>
</comment>
<dbReference type="InterPro" id="IPR001075">
    <property type="entry name" value="NIF_FeS_clus_asmbl_NifU_C"/>
</dbReference>